<dbReference type="Pfam" id="PF07690">
    <property type="entry name" value="MFS_1"/>
    <property type="match status" value="1"/>
</dbReference>
<evidence type="ECO:0000256" key="1">
    <source>
        <dbReference type="ARBA" id="ARBA00004141"/>
    </source>
</evidence>
<evidence type="ECO:0000256" key="5">
    <source>
        <dbReference type="SAM" id="Phobius"/>
    </source>
</evidence>
<comment type="subcellular location">
    <subcellularLocation>
        <location evidence="1">Membrane</location>
        <topology evidence="1">Multi-pass membrane protein</topology>
    </subcellularLocation>
</comment>
<dbReference type="AlphaFoldDB" id="A0A369JDP7"/>
<keyword evidence="4 5" id="KW-0472">Membrane</keyword>
<reference evidence="6" key="1">
    <citation type="submission" date="2018-04" db="EMBL/GenBank/DDBJ databases">
        <title>Whole genome sequencing of Hypsizygus marmoreus.</title>
        <authorList>
            <person name="Choi I.-G."/>
            <person name="Min B."/>
            <person name="Kim J.-G."/>
            <person name="Kim S."/>
            <person name="Oh Y.-L."/>
            <person name="Kong W.-S."/>
            <person name="Park H."/>
            <person name="Jeong J."/>
            <person name="Song E.-S."/>
        </authorList>
    </citation>
    <scope>NUCLEOTIDE SEQUENCE [LARGE SCALE GENOMIC DNA]</scope>
    <source>
        <strain evidence="6">51987-8</strain>
    </source>
</reference>
<dbReference type="PANTHER" id="PTHR21576">
    <property type="entry name" value="UNCHARACTERIZED NODULIN-LIKE PROTEIN"/>
    <property type="match status" value="1"/>
</dbReference>
<evidence type="ECO:0000256" key="4">
    <source>
        <dbReference type="ARBA" id="ARBA00023136"/>
    </source>
</evidence>
<feature type="transmembrane region" description="Helical" evidence="5">
    <location>
        <begin position="361"/>
        <end position="381"/>
    </location>
</feature>
<sequence length="525" mass="56469">MATKPTQYPGLLSSSRITTLFASLIVALSSGSNYVFSAYAPQLAARLQITHTQLNIVGLAGNVGVYSSGPFWGRIVDSRGPRILLVSAFILLLSGYSGMKYIFDTGFPPTSTTISTLTFCLLVACSFMTGAGGNGSFTGSVNSTAKTFPDKARATATGIVISGFGLSAFFFSTISRISFAGNTSSFLQLLALGTSMPMIMGFFLVRQIPLPPVDSVASLEHAAEDAIDAGAMDVEEAENSALLEHAEVDDAATPVQLSRRAALSQGLLPNVYGRKLWTSSDFWLLFLILSILSGTGLMYINNVGSMAQALYAKDNSHYDPVEAAHWQTAQVSSISLMNFSGRIFIGLVSDITKNRLSLPRSYSLTLVSSFFFLSQVAAANVDNIKNLWIASGLLGLAHGSAFSLFPTVCIEWFGLPHFSENWGYLSASPILAANLFSVAFGRNLDAHDRTPSETGHPGPVSGLALQCLEGRQCYVDTLYLTVGVTFLSVLLSIWAGWRDRSKIVSSREKFANSRGEMVWENSERD</sequence>
<dbReference type="STRING" id="39966.A0A369JDP7"/>
<dbReference type="InParanoid" id="A0A369JDP7"/>
<dbReference type="SUPFAM" id="SSF103473">
    <property type="entry name" value="MFS general substrate transporter"/>
    <property type="match status" value="1"/>
</dbReference>
<feature type="transmembrane region" description="Helical" evidence="5">
    <location>
        <begin position="186"/>
        <end position="205"/>
    </location>
</feature>
<feature type="transmembrane region" description="Helical" evidence="5">
    <location>
        <begin position="53"/>
        <end position="71"/>
    </location>
</feature>
<protein>
    <recommendedName>
        <fullName evidence="8">MFS general substrate transporter</fullName>
    </recommendedName>
</protein>
<evidence type="ECO:0000256" key="3">
    <source>
        <dbReference type="ARBA" id="ARBA00022989"/>
    </source>
</evidence>
<dbReference type="Proteomes" id="UP000076154">
    <property type="component" value="Unassembled WGS sequence"/>
</dbReference>
<feature type="transmembrane region" description="Helical" evidence="5">
    <location>
        <begin position="478"/>
        <end position="497"/>
    </location>
</feature>
<dbReference type="EMBL" id="LUEZ02000069">
    <property type="protein sequence ID" value="RDB20251.1"/>
    <property type="molecule type" value="Genomic_DNA"/>
</dbReference>
<keyword evidence="7" id="KW-1185">Reference proteome</keyword>
<feature type="transmembrane region" description="Helical" evidence="5">
    <location>
        <begin position="282"/>
        <end position="300"/>
    </location>
</feature>
<keyword evidence="3 5" id="KW-1133">Transmembrane helix</keyword>
<feature type="transmembrane region" description="Helical" evidence="5">
    <location>
        <begin position="387"/>
        <end position="410"/>
    </location>
</feature>
<comment type="caution">
    <text evidence="6">The sequence shown here is derived from an EMBL/GenBank/DDBJ whole genome shotgun (WGS) entry which is preliminary data.</text>
</comment>
<dbReference type="PANTHER" id="PTHR21576:SF160">
    <property type="entry name" value="NODULIN-LIKE DOMAIN-CONTAINING PROTEIN"/>
    <property type="match status" value="1"/>
</dbReference>
<feature type="transmembrane region" description="Helical" evidence="5">
    <location>
        <begin position="114"/>
        <end position="133"/>
    </location>
</feature>
<dbReference type="GO" id="GO:0000329">
    <property type="term" value="C:fungal-type vacuole membrane"/>
    <property type="evidence" value="ECO:0007669"/>
    <property type="project" value="TreeGrafter"/>
</dbReference>
<dbReference type="GO" id="GO:0022857">
    <property type="term" value="F:transmembrane transporter activity"/>
    <property type="evidence" value="ECO:0007669"/>
    <property type="project" value="InterPro"/>
</dbReference>
<evidence type="ECO:0000256" key="2">
    <source>
        <dbReference type="ARBA" id="ARBA00022692"/>
    </source>
</evidence>
<feature type="transmembrane region" description="Helical" evidence="5">
    <location>
        <begin position="154"/>
        <end position="174"/>
    </location>
</feature>
<evidence type="ECO:0000313" key="7">
    <source>
        <dbReference type="Proteomes" id="UP000076154"/>
    </source>
</evidence>
<evidence type="ECO:0000313" key="6">
    <source>
        <dbReference type="EMBL" id="RDB20251.1"/>
    </source>
</evidence>
<feature type="transmembrane region" description="Helical" evidence="5">
    <location>
        <begin position="83"/>
        <end position="102"/>
    </location>
</feature>
<accession>A0A369JDP7</accession>
<gene>
    <name evidence="6" type="ORF">Hypma_012589</name>
</gene>
<dbReference type="InterPro" id="IPR011701">
    <property type="entry name" value="MFS"/>
</dbReference>
<evidence type="ECO:0008006" key="8">
    <source>
        <dbReference type="Google" id="ProtNLM"/>
    </source>
</evidence>
<keyword evidence="2 5" id="KW-0812">Transmembrane</keyword>
<dbReference type="OrthoDB" id="410267at2759"/>
<proteinExistence type="predicted"/>
<feature type="transmembrane region" description="Helical" evidence="5">
    <location>
        <begin position="422"/>
        <end position="441"/>
    </location>
</feature>
<organism evidence="6 7">
    <name type="scientific">Hypsizygus marmoreus</name>
    <name type="common">White beech mushroom</name>
    <name type="synonym">Agaricus marmoreus</name>
    <dbReference type="NCBI Taxonomy" id="39966"/>
    <lineage>
        <taxon>Eukaryota</taxon>
        <taxon>Fungi</taxon>
        <taxon>Dikarya</taxon>
        <taxon>Basidiomycota</taxon>
        <taxon>Agaricomycotina</taxon>
        <taxon>Agaricomycetes</taxon>
        <taxon>Agaricomycetidae</taxon>
        <taxon>Agaricales</taxon>
        <taxon>Tricholomatineae</taxon>
        <taxon>Lyophyllaceae</taxon>
        <taxon>Hypsizygus</taxon>
    </lineage>
</organism>
<name>A0A369JDP7_HYPMA</name>
<dbReference type="Gene3D" id="1.20.1250.20">
    <property type="entry name" value="MFS general substrate transporter like domains"/>
    <property type="match status" value="2"/>
</dbReference>
<dbReference type="InterPro" id="IPR036259">
    <property type="entry name" value="MFS_trans_sf"/>
</dbReference>